<feature type="transmembrane region" description="Helical" evidence="6">
    <location>
        <begin position="452"/>
        <end position="471"/>
    </location>
</feature>
<comment type="subcellular location">
    <subcellularLocation>
        <location evidence="1">Membrane</location>
        <topology evidence="1">Multi-pass membrane protein</topology>
    </subcellularLocation>
</comment>
<keyword evidence="3 6" id="KW-0812">Transmembrane</keyword>
<accession>A0A7S3ZQ27</accession>
<organism evidence="7">
    <name type="scientific">Pelagomonas calceolata</name>
    <dbReference type="NCBI Taxonomy" id="35677"/>
    <lineage>
        <taxon>Eukaryota</taxon>
        <taxon>Sar</taxon>
        <taxon>Stramenopiles</taxon>
        <taxon>Ochrophyta</taxon>
        <taxon>Pelagophyceae</taxon>
        <taxon>Pelagomonadales</taxon>
        <taxon>Pelagomonadaceae</taxon>
        <taxon>Pelagomonas</taxon>
    </lineage>
</organism>
<dbReference type="GO" id="GO:0016020">
    <property type="term" value="C:membrane"/>
    <property type="evidence" value="ECO:0007669"/>
    <property type="project" value="UniProtKB-SubCell"/>
</dbReference>
<dbReference type="GO" id="GO:0015297">
    <property type="term" value="F:antiporter activity"/>
    <property type="evidence" value="ECO:0007669"/>
    <property type="project" value="InterPro"/>
</dbReference>
<reference evidence="7" key="1">
    <citation type="submission" date="2021-01" db="EMBL/GenBank/DDBJ databases">
        <authorList>
            <person name="Corre E."/>
            <person name="Pelletier E."/>
            <person name="Niang G."/>
            <person name="Scheremetjew M."/>
            <person name="Finn R."/>
            <person name="Kale V."/>
            <person name="Holt S."/>
            <person name="Cochrane G."/>
            <person name="Meng A."/>
            <person name="Brown T."/>
            <person name="Cohen L."/>
        </authorList>
    </citation>
    <scope>NUCLEOTIDE SEQUENCE</scope>
    <source>
        <strain evidence="7">CCMP1756</strain>
    </source>
</reference>
<evidence type="ECO:0000256" key="4">
    <source>
        <dbReference type="ARBA" id="ARBA00022989"/>
    </source>
</evidence>
<evidence type="ECO:0000256" key="2">
    <source>
        <dbReference type="ARBA" id="ARBA00010199"/>
    </source>
</evidence>
<name>A0A7S3ZQ27_9STRA</name>
<dbReference type="EMBL" id="HBIW01006812">
    <property type="protein sequence ID" value="CAE0690266.1"/>
    <property type="molecule type" value="Transcribed_RNA"/>
</dbReference>
<reference evidence="8" key="2">
    <citation type="submission" date="2021-11" db="EMBL/GenBank/DDBJ databases">
        <authorList>
            <consortium name="Genoscope - CEA"/>
            <person name="William W."/>
        </authorList>
    </citation>
    <scope>NUCLEOTIDE SEQUENCE</scope>
</reference>
<evidence type="ECO:0000256" key="6">
    <source>
        <dbReference type="SAM" id="Phobius"/>
    </source>
</evidence>
<feature type="transmembrane region" description="Helical" evidence="6">
    <location>
        <begin position="403"/>
        <end position="426"/>
    </location>
</feature>
<evidence type="ECO:0008006" key="10">
    <source>
        <dbReference type="Google" id="ProtNLM"/>
    </source>
</evidence>
<gene>
    <name evidence="7" type="ORF">PCAL00307_LOCUS5701</name>
    <name evidence="8" type="ORF">PECAL_3P01800</name>
</gene>
<keyword evidence="4 6" id="KW-1133">Transmembrane helix</keyword>
<feature type="transmembrane region" description="Helical" evidence="6">
    <location>
        <begin position="216"/>
        <end position="238"/>
    </location>
</feature>
<keyword evidence="5 6" id="KW-0472">Membrane</keyword>
<sequence>MSWTFEAVNLMPREPWANWSLLCLRWTAALCLQGGARTRRTLIRHTSPAMRTTSAAMRATALLACAAAYAPRWHRLGVPPKPLSRSVRGLAGRYASSRRSAAAEPRDAVEQPAPQPSRLAAALKPARGPLDKDIAAVALPAMLSLAVFPVVGMVDTFFVGRMGSALSLAGQGAANAAFNFCFFVLAVVPTLTAPRVARAAARGDDEGVRTTARESLWIAGAVGLCGTVALVGWPRYFLKLVLPANAPALAPAARYLRYRALGYLPALLSSTCFAAFRGLLDTATPLRISLFYNALNAVLDPILIFGCGLGVAGAALATALAESVGCLMYLSQLSKRIGGRKLLPTFWRRPPARATVKALAAGAAAMQVRQIALNAAFGAATRSAQAMDATGVKAAAYSISQQLWLLAGVALFALQSSAAALVPAALGKGDKNDDDTDATDAARRVADRCMGWGLFAGTALGLLQIACLPLVRCFSPLPEVRAAARTPAFLSALAQPVNGVAFVAEGVLLGLGAFRFLAAQTAVGAVAMMVFLSRAKTLSQVIYAIYWFNGIQAVLALLHHIRLSPLARRTPASPSDCAVVSVDGGRPDLVCVVDDEE</sequence>
<dbReference type="EMBL" id="CAKKNE010000003">
    <property type="protein sequence ID" value="CAH0370302.1"/>
    <property type="molecule type" value="Genomic_DNA"/>
</dbReference>
<dbReference type="OrthoDB" id="2126698at2759"/>
<evidence type="ECO:0000256" key="3">
    <source>
        <dbReference type="ARBA" id="ARBA00022692"/>
    </source>
</evidence>
<dbReference type="PANTHER" id="PTHR42893">
    <property type="entry name" value="PROTEIN DETOXIFICATION 44, CHLOROPLASTIC-RELATED"/>
    <property type="match status" value="1"/>
</dbReference>
<evidence type="ECO:0000256" key="1">
    <source>
        <dbReference type="ARBA" id="ARBA00004141"/>
    </source>
</evidence>
<dbReference type="Pfam" id="PF01554">
    <property type="entry name" value="MatE"/>
    <property type="match status" value="2"/>
</dbReference>
<dbReference type="PANTHER" id="PTHR42893:SF46">
    <property type="entry name" value="PROTEIN DETOXIFICATION 44, CHLOROPLASTIC"/>
    <property type="match status" value="1"/>
</dbReference>
<evidence type="ECO:0000313" key="8">
    <source>
        <dbReference type="EMBL" id="CAH0370302.1"/>
    </source>
</evidence>
<proteinExistence type="inferred from homology"/>
<dbReference type="AlphaFoldDB" id="A0A7S3ZQ27"/>
<feature type="transmembrane region" description="Helical" evidence="6">
    <location>
        <begin position="134"/>
        <end position="160"/>
    </location>
</feature>
<dbReference type="Proteomes" id="UP000789595">
    <property type="component" value="Unassembled WGS sequence"/>
</dbReference>
<feature type="transmembrane region" description="Helical" evidence="6">
    <location>
        <begin position="172"/>
        <end position="196"/>
    </location>
</feature>
<feature type="transmembrane region" description="Helical" evidence="6">
    <location>
        <begin position="302"/>
        <end position="330"/>
    </location>
</feature>
<dbReference type="NCBIfam" id="TIGR00797">
    <property type="entry name" value="matE"/>
    <property type="match status" value="1"/>
</dbReference>
<feature type="transmembrane region" description="Helical" evidence="6">
    <location>
        <begin position="541"/>
        <end position="561"/>
    </location>
</feature>
<evidence type="ECO:0000313" key="9">
    <source>
        <dbReference type="Proteomes" id="UP000789595"/>
    </source>
</evidence>
<comment type="similarity">
    <text evidence="2">Belongs to the multi antimicrobial extrusion (MATE) (TC 2.A.66.1) family.</text>
</comment>
<keyword evidence="9" id="KW-1185">Reference proteome</keyword>
<evidence type="ECO:0000256" key="5">
    <source>
        <dbReference type="ARBA" id="ARBA00023136"/>
    </source>
</evidence>
<evidence type="ECO:0000313" key="7">
    <source>
        <dbReference type="EMBL" id="CAE0690266.1"/>
    </source>
</evidence>
<dbReference type="InterPro" id="IPR002528">
    <property type="entry name" value="MATE_fam"/>
</dbReference>
<dbReference type="GO" id="GO:0042910">
    <property type="term" value="F:xenobiotic transmembrane transporter activity"/>
    <property type="evidence" value="ECO:0007669"/>
    <property type="project" value="InterPro"/>
</dbReference>
<dbReference type="InterPro" id="IPR044644">
    <property type="entry name" value="DinF-like"/>
</dbReference>
<protein>
    <recommendedName>
        <fullName evidence="10">Protein DETOXIFICATION</fullName>
    </recommendedName>
</protein>